<feature type="transmembrane region" description="Helical" evidence="6">
    <location>
        <begin position="224"/>
        <end position="243"/>
    </location>
</feature>
<keyword evidence="5 6" id="KW-0472">Membrane</keyword>
<dbReference type="Proteomes" id="UP001255601">
    <property type="component" value="Unassembled WGS sequence"/>
</dbReference>
<proteinExistence type="predicted"/>
<feature type="transmembrane region" description="Helical" evidence="6">
    <location>
        <begin position="37"/>
        <end position="56"/>
    </location>
</feature>
<comment type="caution">
    <text evidence="7">The sequence shown here is derived from an EMBL/GenBank/DDBJ whole genome shotgun (WGS) entry which is preliminary data.</text>
</comment>
<dbReference type="NCBIfam" id="TIGR00374">
    <property type="entry name" value="flippase-like domain"/>
    <property type="match status" value="1"/>
</dbReference>
<dbReference type="GO" id="GO:0005886">
    <property type="term" value="C:plasma membrane"/>
    <property type="evidence" value="ECO:0007669"/>
    <property type="project" value="UniProtKB-SubCell"/>
</dbReference>
<sequence length="305" mass="32894">MNKLRIVVSFITLAFLIAIILRTDVSALGQSLSRTSWVVVAICLALVQVQVVLSALRWRFTSRRLGHDIAPLKAIREYYVASFLNQTLPGGVGGDAIRAWRMRGNEPGGWRQPAKAVIFERLSGQIAFFILAIVGIIVWPLVTTTDFGQQLRHYLLFAGALLLVAAFALSLAKPKWAAESALHEGLAEVFVRRGAWVVQSITSMSVLMTYVIIFFIAAAATGSHLPWVACLTIIPFCLVAMLIPTGFGGWGTREAAAMALWPLLGAAPVDGLAASITYGWLSLLGTAPGAIFLAASALKRRPSHA</sequence>
<gene>
    <name evidence="7" type="ORF">QE369_001692</name>
</gene>
<name>A0AAJ2ER81_9HYPH</name>
<feature type="transmembrane region" description="Helical" evidence="6">
    <location>
        <begin position="154"/>
        <end position="172"/>
    </location>
</feature>
<accession>A0AAJ2ER81</accession>
<dbReference type="AlphaFoldDB" id="A0AAJ2ER81"/>
<evidence type="ECO:0000256" key="1">
    <source>
        <dbReference type="ARBA" id="ARBA00004651"/>
    </source>
</evidence>
<keyword evidence="2" id="KW-1003">Cell membrane</keyword>
<evidence type="ECO:0000256" key="6">
    <source>
        <dbReference type="SAM" id="Phobius"/>
    </source>
</evidence>
<organism evidence="7 8">
    <name type="scientific">Agrobacterium larrymoorei</name>
    <dbReference type="NCBI Taxonomy" id="160699"/>
    <lineage>
        <taxon>Bacteria</taxon>
        <taxon>Pseudomonadati</taxon>
        <taxon>Pseudomonadota</taxon>
        <taxon>Alphaproteobacteria</taxon>
        <taxon>Hyphomicrobiales</taxon>
        <taxon>Rhizobiaceae</taxon>
        <taxon>Rhizobium/Agrobacterium group</taxon>
        <taxon>Agrobacterium</taxon>
    </lineage>
</organism>
<evidence type="ECO:0000313" key="7">
    <source>
        <dbReference type="EMBL" id="MDR6101514.1"/>
    </source>
</evidence>
<evidence type="ECO:0000256" key="5">
    <source>
        <dbReference type="ARBA" id="ARBA00023136"/>
    </source>
</evidence>
<feature type="transmembrane region" description="Helical" evidence="6">
    <location>
        <begin position="193"/>
        <end position="218"/>
    </location>
</feature>
<dbReference type="RefSeq" id="WP_309770340.1">
    <property type="nucleotide sequence ID" value="NZ_JAVIZC010000001.1"/>
</dbReference>
<reference evidence="7" key="1">
    <citation type="submission" date="2023-08" db="EMBL/GenBank/DDBJ databases">
        <title>Functional and genomic diversity of the sorghum phyllosphere microbiome.</title>
        <authorList>
            <person name="Shade A."/>
        </authorList>
    </citation>
    <scope>NUCLEOTIDE SEQUENCE</scope>
    <source>
        <strain evidence="7">SORGH_AS_0974</strain>
    </source>
</reference>
<dbReference type="PANTHER" id="PTHR40277">
    <property type="entry name" value="BLL5419 PROTEIN"/>
    <property type="match status" value="1"/>
</dbReference>
<keyword evidence="4 6" id="KW-1133">Transmembrane helix</keyword>
<feature type="transmembrane region" description="Helical" evidence="6">
    <location>
        <begin position="122"/>
        <end position="142"/>
    </location>
</feature>
<keyword evidence="3 6" id="KW-0812">Transmembrane</keyword>
<dbReference type="EMBL" id="JAVIZC010000001">
    <property type="protein sequence ID" value="MDR6101514.1"/>
    <property type="molecule type" value="Genomic_DNA"/>
</dbReference>
<dbReference type="InterPro" id="IPR022791">
    <property type="entry name" value="L-PG_synthase/AglD"/>
</dbReference>
<evidence type="ECO:0000256" key="3">
    <source>
        <dbReference type="ARBA" id="ARBA00022692"/>
    </source>
</evidence>
<dbReference type="Pfam" id="PF03706">
    <property type="entry name" value="LPG_synthase_TM"/>
    <property type="match status" value="1"/>
</dbReference>
<comment type="subcellular location">
    <subcellularLocation>
        <location evidence="1">Cell membrane</location>
        <topology evidence="1">Multi-pass membrane protein</topology>
    </subcellularLocation>
</comment>
<evidence type="ECO:0000313" key="8">
    <source>
        <dbReference type="Proteomes" id="UP001255601"/>
    </source>
</evidence>
<evidence type="ECO:0000256" key="4">
    <source>
        <dbReference type="ARBA" id="ARBA00022989"/>
    </source>
</evidence>
<feature type="transmembrane region" description="Helical" evidence="6">
    <location>
        <begin position="280"/>
        <end position="298"/>
    </location>
</feature>
<evidence type="ECO:0000256" key="2">
    <source>
        <dbReference type="ARBA" id="ARBA00022475"/>
    </source>
</evidence>
<dbReference type="PANTHER" id="PTHR40277:SF1">
    <property type="entry name" value="BLL5419 PROTEIN"/>
    <property type="match status" value="1"/>
</dbReference>
<protein>
    <submittedName>
        <fullName evidence="7">Uncharacterized membrane protein YbhN (UPF0104 family)</fullName>
    </submittedName>
</protein>